<gene>
    <name evidence="2" type="ORF">LPC04_14905</name>
</gene>
<feature type="transmembrane region" description="Helical" evidence="1">
    <location>
        <begin position="107"/>
        <end position="130"/>
    </location>
</feature>
<reference evidence="2" key="1">
    <citation type="submission" date="2021-11" db="EMBL/GenBank/DDBJ databases">
        <title>BS-T2-15 a new species belonging to the Comamonadaceae family isolated from the soil of a French oak forest.</title>
        <authorList>
            <person name="Mieszkin S."/>
            <person name="Alain K."/>
        </authorList>
    </citation>
    <scope>NUCLEOTIDE SEQUENCE</scope>
    <source>
        <strain evidence="2">BS-T2-15</strain>
    </source>
</reference>
<protein>
    <submittedName>
        <fullName evidence="2">DUF2809 domain-containing protein</fullName>
    </submittedName>
</protein>
<keyword evidence="1" id="KW-0812">Transmembrane</keyword>
<dbReference type="AlphaFoldDB" id="A0A9X1YIK9"/>
<evidence type="ECO:0000256" key="1">
    <source>
        <dbReference type="SAM" id="Phobius"/>
    </source>
</evidence>
<evidence type="ECO:0000313" key="3">
    <source>
        <dbReference type="Proteomes" id="UP001139353"/>
    </source>
</evidence>
<dbReference type="RefSeq" id="WP_275683035.1">
    <property type="nucleotide sequence ID" value="NZ_JAJLJH010000003.1"/>
</dbReference>
<dbReference type="EMBL" id="JAJLJH010000003">
    <property type="protein sequence ID" value="MCK9686999.1"/>
    <property type="molecule type" value="Genomic_DNA"/>
</dbReference>
<keyword evidence="1" id="KW-1133">Transmembrane helix</keyword>
<keyword evidence="3" id="KW-1185">Reference proteome</keyword>
<feature type="transmembrane region" description="Helical" evidence="1">
    <location>
        <begin position="68"/>
        <end position="87"/>
    </location>
</feature>
<evidence type="ECO:0000313" key="2">
    <source>
        <dbReference type="EMBL" id="MCK9686999.1"/>
    </source>
</evidence>
<dbReference type="InterPro" id="IPR021257">
    <property type="entry name" value="DUF2809"/>
</dbReference>
<comment type="caution">
    <text evidence="2">The sequence shown here is derived from an EMBL/GenBank/DDBJ whole genome shotgun (WGS) entry which is preliminary data.</text>
</comment>
<organism evidence="2 3">
    <name type="scientific">Scleromatobacter humisilvae</name>
    <dbReference type="NCBI Taxonomy" id="2897159"/>
    <lineage>
        <taxon>Bacteria</taxon>
        <taxon>Pseudomonadati</taxon>
        <taxon>Pseudomonadota</taxon>
        <taxon>Betaproteobacteria</taxon>
        <taxon>Burkholderiales</taxon>
        <taxon>Sphaerotilaceae</taxon>
        <taxon>Scleromatobacter</taxon>
    </lineage>
</organism>
<sequence length="135" mass="14534">MSAAADASRRRLAALAAMLATIALGLASRHWPDALPSALGKYPGDALWALMVLFGWRALRPRARTRDVALLAMATSVAVEVAKLWQAPWIVEFRHTAVGHLLLGQVFSWQNLVAYGVGVLAGIVLDRLLLRIAAA</sequence>
<dbReference type="Proteomes" id="UP001139353">
    <property type="component" value="Unassembled WGS sequence"/>
</dbReference>
<feature type="transmembrane region" description="Helical" evidence="1">
    <location>
        <begin position="39"/>
        <end position="56"/>
    </location>
</feature>
<keyword evidence="1" id="KW-0472">Membrane</keyword>
<name>A0A9X1YIK9_9BURK</name>
<accession>A0A9X1YIK9</accession>
<dbReference type="Pfam" id="PF10990">
    <property type="entry name" value="DUF2809"/>
    <property type="match status" value="1"/>
</dbReference>
<proteinExistence type="predicted"/>